<comment type="caution">
    <text evidence="1">The sequence shown here is derived from an EMBL/GenBank/DDBJ whole genome shotgun (WGS) entry which is preliminary data.</text>
</comment>
<name>A0AAV7VC55_PLEWA</name>
<dbReference type="AlphaFoldDB" id="A0AAV7VC55"/>
<sequence>MQQRVWPRWRSDKTRLLELRRPGLEQLHGGPGHSLFERPRVVEVAGATSGRMGRSEFTRGGLRGWAWMGGGGGA</sequence>
<evidence type="ECO:0000313" key="2">
    <source>
        <dbReference type="Proteomes" id="UP001066276"/>
    </source>
</evidence>
<gene>
    <name evidence="1" type="ORF">NDU88_002981</name>
</gene>
<organism evidence="1 2">
    <name type="scientific">Pleurodeles waltl</name>
    <name type="common">Iberian ribbed newt</name>
    <dbReference type="NCBI Taxonomy" id="8319"/>
    <lineage>
        <taxon>Eukaryota</taxon>
        <taxon>Metazoa</taxon>
        <taxon>Chordata</taxon>
        <taxon>Craniata</taxon>
        <taxon>Vertebrata</taxon>
        <taxon>Euteleostomi</taxon>
        <taxon>Amphibia</taxon>
        <taxon>Batrachia</taxon>
        <taxon>Caudata</taxon>
        <taxon>Salamandroidea</taxon>
        <taxon>Salamandridae</taxon>
        <taxon>Pleurodelinae</taxon>
        <taxon>Pleurodeles</taxon>
    </lineage>
</organism>
<evidence type="ECO:0000313" key="1">
    <source>
        <dbReference type="EMBL" id="KAJ1199143.1"/>
    </source>
</evidence>
<protein>
    <submittedName>
        <fullName evidence="1">Uncharacterized protein</fullName>
    </submittedName>
</protein>
<proteinExistence type="predicted"/>
<reference evidence="1" key="1">
    <citation type="journal article" date="2022" name="bioRxiv">
        <title>Sequencing and chromosome-scale assembly of the giantPleurodeles waltlgenome.</title>
        <authorList>
            <person name="Brown T."/>
            <person name="Elewa A."/>
            <person name="Iarovenko S."/>
            <person name="Subramanian E."/>
            <person name="Araus A.J."/>
            <person name="Petzold A."/>
            <person name="Susuki M."/>
            <person name="Suzuki K.-i.T."/>
            <person name="Hayashi T."/>
            <person name="Toyoda A."/>
            <person name="Oliveira C."/>
            <person name="Osipova E."/>
            <person name="Leigh N.D."/>
            <person name="Simon A."/>
            <person name="Yun M.H."/>
        </authorList>
    </citation>
    <scope>NUCLEOTIDE SEQUENCE</scope>
    <source>
        <strain evidence="1">20211129_DDA</strain>
        <tissue evidence="1">Liver</tissue>
    </source>
</reference>
<dbReference type="Proteomes" id="UP001066276">
    <property type="component" value="Chromosome 2_1"/>
</dbReference>
<accession>A0AAV7VC55</accession>
<dbReference type="EMBL" id="JANPWB010000003">
    <property type="protein sequence ID" value="KAJ1199143.1"/>
    <property type="molecule type" value="Genomic_DNA"/>
</dbReference>
<keyword evidence="2" id="KW-1185">Reference proteome</keyword>